<dbReference type="AlphaFoldDB" id="A0A5D2Q5G3"/>
<dbReference type="InterPro" id="IPR026960">
    <property type="entry name" value="RVT-Znf"/>
</dbReference>
<reference evidence="2 3" key="1">
    <citation type="submission" date="2019-07" db="EMBL/GenBank/DDBJ databases">
        <title>WGS assembly of Gossypium tomentosum.</title>
        <authorList>
            <person name="Chen Z.J."/>
            <person name="Sreedasyam A."/>
            <person name="Ando A."/>
            <person name="Song Q."/>
            <person name="De L."/>
            <person name="Hulse-Kemp A."/>
            <person name="Ding M."/>
            <person name="Ye W."/>
            <person name="Kirkbride R."/>
            <person name="Jenkins J."/>
            <person name="Plott C."/>
            <person name="Lovell J."/>
            <person name="Lin Y.-M."/>
            <person name="Vaughn R."/>
            <person name="Liu B."/>
            <person name="Li W."/>
            <person name="Simpson S."/>
            <person name="Scheffler B."/>
            <person name="Saski C."/>
            <person name="Grover C."/>
            <person name="Hu G."/>
            <person name="Conover J."/>
            <person name="Carlson J."/>
            <person name="Shu S."/>
            <person name="Boston L."/>
            <person name="Williams M."/>
            <person name="Peterson D."/>
            <person name="Mcgee K."/>
            <person name="Jones D."/>
            <person name="Wendel J."/>
            <person name="Stelly D."/>
            <person name="Grimwood J."/>
            <person name="Schmutz J."/>
        </authorList>
    </citation>
    <scope>NUCLEOTIDE SEQUENCE [LARGE SCALE GENOMIC DNA]</scope>
    <source>
        <strain evidence="2">7179.01</strain>
    </source>
</reference>
<dbReference type="EMBL" id="CM017615">
    <property type="protein sequence ID" value="TYI23352.1"/>
    <property type="molecule type" value="Genomic_DNA"/>
</dbReference>
<name>A0A5D2Q5G3_GOSTO</name>
<evidence type="ECO:0000313" key="2">
    <source>
        <dbReference type="EMBL" id="TYI23352.1"/>
    </source>
</evidence>
<dbReference type="PANTHER" id="PTHR47074">
    <property type="entry name" value="BNAC02G40300D PROTEIN"/>
    <property type="match status" value="1"/>
</dbReference>
<evidence type="ECO:0000259" key="1">
    <source>
        <dbReference type="Pfam" id="PF13966"/>
    </source>
</evidence>
<dbReference type="Pfam" id="PF13966">
    <property type="entry name" value="zf-RVT"/>
    <property type="match status" value="1"/>
</dbReference>
<proteinExistence type="predicted"/>
<protein>
    <recommendedName>
        <fullName evidence="1">Reverse transcriptase zinc-binding domain-containing protein</fullName>
    </recommendedName>
</protein>
<sequence length="343" mass="39488">MALLAKQAKSLKEKYYPNSDFIHARLGNLSSYTWKSLWPTKGLLEKGMCCPVYVSDLIEQNSNQWKKELISTFHPEDTERIRCIPLLLEQEANRMLWRGEASGVYTVRSGYKNLIQIDRSINLQPNQIYYKSMYKKLWMVQLPSKTKILVLKTLNNFLATYFNLYPRRLRNVANCPRCLNSTETTEHVFRDCSFVVGVWSRLGISWTLEQDQLQYKDWMHKPLEGTNVKVNFDVALGRQNKKSCTGIVIRNSLGQVLKTKIFINEHMPTVFAAEALACVQAIRLRTHFITCRFRHAGRQKNKVAHILAKEGLNENGNTYLFSSLSSSVARAVEVDRQAGGWGN</sequence>
<evidence type="ECO:0000313" key="3">
    <source>
        <dbReference type="Proteomes" id="UP000322667"/>
    </source>
</evidence>
<dbReference type="Proteomes" id="UP000322667">
    <property type="component" value="Chromosome A06"/>
</dbReference>
<dbReference type="PANTHER" id="PTHR47074:SF61">
    <property type="entry name" value="RNASE H TYPE-1 DOMAIN-CONTAINING PROTEIN"/>
    <property type="match status" value="1"/>
</dbReference>
<gene>
    <name evidence="2" type="ORF">ES332_A06G159400v1</name>
</gene>
<organism evidence="2 3">
    <name type="scientific">Gossypium tomentosum</name>
    <name type="common">Hawaiian cotton</name>
    <name type="synonym">Gossypium sandvicense</name>
    <dbReference type="NCBI Taxonomy" id="34277"/>
    <lineage>
        <taxon>Eukaryota</taxon>
        <taxon>Viridiplantae</taxon>
        <taxon>Streptophyta</taxon>
        <taxon>Embryophyta</taxon>
        <taxon>Tracheophyta</taxon>
        <taxon>Spermatophyta</taxon>
        <taxon>Magnoliopsida</taxon>
        <taxon>eudicotyledons</taxon>
        <taxon>Gunneridae</taxon>
        <taxon>Pentapetalae</taxon>
        <taxon>rosids</taxon>
        <taxon>malvids</taxon>
        <taxon>Malvales</taxon>
        <taxon>Malvaceae</taxon>
        <taxon>Malvoideae</taxon>
        <taxon>Gossypium</taxon>
    </lineage>
</organism>
<accession>A0A5D2Q5G3</accession>
<feature type="domain" description="Reverse transcriptase zinc-binding" evidence="1">
    <location>
        <begin position="105"/>
        <end position="199"/>
    </location>
</feature>
<dbReference type="InterPro" id="IPR052929">
    <property type="entry name" value="RNase_H-like_EbsB-rel"/>
</dbReference>
<keyword evidence="3" id="KW-1185">Reference proteome</keyword>